<protein>
    <submittedName>
        <fullName evidence="2">Uncharacterized protein</fullName>
    </submittedName>
</protein>
<reference evidence="2" key="1">
    <citation type="submission" date="2020-07" db="EMBL/GenBank/DDBJ databases">
        <authorList>
            <person name="Lin J."/>
        </authorList>
    </citation>
    <scope>NUCLEOTIDE SEQUENCE</scope>
</reference>
<sequence>MSKRSRRVSSDEPALDSSSDVTNNEPIPSKLVCGLWSSYERVGRTRRGGIFAAPTSRKAELKSSELDWNGLEQHLRSGLAVILHPKIRIENLKQVSRLI</sequence>
<feature type="region of interest" description="Disordered" evidence="1">
    <location>
        <begin position="1"/>
        <end position="29"/>
    </location>
</feature>
<name>A0A6V7PQA6_ANACO</name>
<dbReference type="AlphaFoldDB" id="A0A6V7PQA6"/>
<feature type="compositionally biased region" description="Polar residues" evidence="1">
    <location>
        <begin position="16"/>
        <end position="26"/>
    </location>
</feature>
<proteinExistence type="predicted"/>
<organism evidence="2">
    <name type="scientific">Ananas comosus var. bracteatus</name>
    <name type="common">red pineapple</name>
    <dbReference type="NCBI Taxonomy" id="296719"/>
    <lineage>
        <taxon>Eukaryota</taxon>
        <taxon>Viridiplantae</taxon>
        <taxon>Streptophyta</taxon>
        <taxon>Embryophyta</taxon>
        <taxon>Tracheophyta</taxon>
        <taxon>Spermatophyta</taxon>
        <taxon>Magnoliopsida</taxon>
        <taxon>Liliopsida</taxon>
        <taxon>Poales</taxon>
        <taxon>Bromeliaceae</taxon>
        <taxon>Bromelioideae</taxon>
        <taxon>Ananas</taxon>
    </lineage>
</organism>
<gene>
    <name evidence="2" type="ORF">CB5_LOCUS16231</name>
</gene>
<evidence type="ECO:0000313" key="2">
    <source>
        <dbReference type="EMBL" id="CAD1833020.1"/>
    </source>
</evidence>
<dbReference type="EMBL" id="LR862150">
    <property type="protein sequence ID" value="CAD1833020.1"/>
    <property type="molecule type" value="Genomic_DNA"/>
</dbReference>
<accession>A0A6V7PQA6</accession>
<evidence type="ECO:0000256" key="1">
    <source>
        <dbReference type="SAM" id="MobiDB-lite"/>
    </source>
</evidence>